<dbReference type="Pfam" id="PF12796">
    <property type="entry name" value="Ank_2"/>
    <property type="match status" value="2"/>
</dbReference>
<dbReference type="InterPro" id="IPR036770">
    <property type="entry name" value="Ankyrin_rpt-contain_sf"/>
</dbReference>
<dbReference type="InterPro" id="IPR002110">
    <property type="entry name" value="Ankyrin_rpt"/>
</dbReference>
<dbReference type="Proteomes" id="UP001285441">
    <property type="component" value="Unassembled WGS sequence"/>
</dbReference>
<accession>A0AAE0TVK6</accession>
<gene>
    <name evidence="5" type="ORF">B0H63DRAFT_195201</name>
</gene>
<comment type="caution">
    <text evidence="5">The sequence shown here is derived from an EMBL/GenBank/DDBJ whole genome shotgun (WGS) entry which is preliminary data.</text>
</comment>
<evidence type="ECO:0000256" key="1">
    <source>
        <dbReference type="ARBA" id="ARBA00022737"/>
    </source>
</evidence>
<feature type="repeat" description="ANK" evidence="3">
    <location>
        <begin position="382"/>
        <end position="418"/>
    </location>
</feature>
<dbReference type="EMBL" id="JAULSW010000005">
    <property type="protein sequence ID" value="KAK3380980.1"/>
    <property type="molecule type" value="Genomic_DNA"/>
</dbReference>
<evidence type="ECO:0000256" key="4">
    <source>
        <dbReference type="SAM" id="MobiDB-lite"/>
    </source>
</evidence>
<feature type="compositionally biased region" description="Basic and acidic residues" evidence="4">
    <location>
        <begin position="315"/>
        <end position="332"/>
    </location>
</feature>
<evidence type="ECO:0000313" key="6">
    <source>
        <dbReference type="Proteomes" id="UP001285441"/>
    </source>
</evidence>
<dbReference type="SMART" id="SM00248">
    <property type="entry name" value="ANK"/>
    <property type="match status" value="6"/>
</dbReference>
<feature type="repeat" description="ANK" evidence="3">
    <location>
        <begin position="192"/>
        <end position="232"/>
    </location>
</feature>
<protein>
    <submittedName>
        <fullName evidence="5">Ankyrin repeat-containing domain protein</fullName>
    </submittedName>
</protein>
<evidence type="ECO:0000313" key="5">
    <source>
        <dbReference type="EMBL" id="KAK3380980.1"/>
    </source>
</evidence>
<organism evidence="5 6">
    <name type="scientific">Podospora didyma</name>
    <dbReference type="NCBI Taxonomy" id="330526"/>
    <lineage>
        <taxon>Eukaryota</taxon>
        <taxon>Fungi</taxon>
        <taxon>Dikarya</taxon>
        <taxon>Ascomycota</taxon>
        <taxon>Pezizomycotina</taxon>
        <taxon>Sordariomycetes</taxon>
        <taxon>Sordariomycetidae</taxon>
        <taxon>Sordariales</taxon>
        <taxon>Podosporaceae</taxon>
        <taxon>Podospora</taxon>
    </lineage>
</organism>
<dbReference type="InterPro" id="IPR050745">
    <property type="entry name" value="Multifunctional_regulatory"/>
</dbReference>
<keyword evidence="2 3" id="KW-0040">ANK repeat</keyword>
<dbReference type="PROSITE" id="PS50088">
    <property type="entry name" value="ANK_REPEAT"/>
    <property type="match status" value="2"/>
</dbReference>
<dbReference type="SUPFAM" id="SSF48403">
    <property type="entry name" value="Ankyrin repeat"/>
    <property type="match status" value="1"/>
</dbReference>
<dbReference type="PROSITE" id="PS50297">
    <property type="entry name" value="ANK_REP_REGION"/>
    <property type="match status" value="1"/>
</dbReference>
<keyword evidence="6" id="KW-1185">Reference proteome</keyword>
<dbReference type="AlphaFoldDB" id="A0AAE0TVK6"/>
<sequence>MTETTLLEIKQQTWGPSQYEGPPPMTRSASEEALARMGWKPVASADRPRQRECQEVVKANRTVPQPTPSVWVHGVRCTCKEVEDNQRIADDTLALKILAAVEIHRSRKKADSGISMVLPNPKLGLIRRGSLRHSGITMVMQKRVSRMFAATPPTPSIPTVADLCLGCSELDIAKVVRYLFDEGVPVNVHNHLGITPLMAAVRATNPHLRPKSHLAMITLLLDCGADPNASTAAQAPPGTSTASVLTTACSLDLPDVVRLLLDRGAAVDAPLPAVLRSRLGNRGLRALHVATLADKPECVEVLLSHGGANVAATVDARRSVHRGPDIPNDRPSSKPLKRRSSDDDDNDHWTTGISPLHLAHASPSCTAILLRHGAKPLARDGYGRTPLHWAASAISSGGHADVVELLLAAGTNADALDQDGATPLSMLISRVEADGDVRNTYKEDEDAEIARALLTAGADPDLKVPESRRSTLRARVARLDRRRRGRLGYVFDEFETEVFDKKVL</sequence>
<feature type="region of interest" description="Disordered" evidence="4">
    <location>
        <begin position="315"/>
        <end position="348"/>
    </location>
</feature>
<proteinExistence type="predicted"/>
<evidence type="ECO:0000256" key="2">
    <source>
        <dbReference type="ARBA" id="ARBA00023043"/>
    </source>
</evidence>
<keyword evidence="1" id="KW-0677">Repeat</keyword>
<evidence type="ECO:0000256" key="3">
    <source>
        <dbReference type="PROSITE-ProRule" id="PRU00023"/>
    </source>
</evidence>
<feature type="region of interest" description="Disordered" evidence="4">
    <location>
        <begin position="12"/>
        <end position="33"/>
    </location>
</feature>
<dbReference type="PANTHER" id="PTHR24189">
    <property type="entry name" value="MYOTROPHIN"/>
    <property type="match status" value="1"/>
</dbReference>
<reference evidence="5" key="2">
    <citation type="submission" date="2023-06" db="EMBL/GenBank/DDBJ databases">
        <authorList>
            <consortium name="Lawrence Berkeley National Laboratory"/>
            <person name="Haridas S."/>
            <person name="Hensen N."/>
            <person name="Bonometti L."/>
            <person name="Westerberg I."/>
            <person name="Brannstrom I.O."/>
            <person name="Guillou S."/>
            <person name="Cros-Aarteil S."/>
            <person name="Calhoun S."/>
            <person name="Kuo A."/>
            <person name="Mondo S."/>
            <person name="Pangilinan J."/>
            <person name="Riley R."/>
            <person name="LaButti K."/>
            <person name="Andreopoulos B."/>
            <person name="Lipzen A."/>
            <person name="Chen C."/>
            <person name="Yanf M."/>
            <person name="Daum C."/>
            <person name="Ng V."/>
            <person name="Clum A."/>
            <person name="Steindorff A."/>
            <person name="Ohm R."/>
            <person name="Martin F."/>
            <person name="Silar P."/>
            <person name="Natvig D."/>
            <person name="Lalanne C."/>
            <person name="Gautier V."/>
            <person name="Ament-velasquez S.L."/>
            <person name="Kruys A."/>
            <person name="Hutchinson M.I."/>
            <person name="Powell A.J."/>
            <person name="Barry K."/>
            <person name="Miller A.N."/>
            <person name="Grigoriev I.V."/>
            <person name="Debuchy R."/>
            <person name="Gladieux P."/>
            <person name="Thoren M.H."/>
            <person name="Johannesson H."/>
        </authorList>
    </citation>
    <scope>NUCLEOTIDE SEQUENCE</scope>
    <source>
        <strain evidence="5">CBS 232.78</strain>
    </source>
</reference>
<reference evidence="5" key="1">
    <citation type="journal article" date="2023" name="Mol. Phylogenet. Evol.">
        <title>Genome-scale phylogeny and comparative genomics of the fungal order Sordariales.</title>
        <authorList>
            <person name="Hensen N."/>
            <person name="Bonometti L."/>
            <person name="Westerberg I."/>
            <person name="Brannstrom I.O."/>
            <person name="Guillou S."/>
            <person name="Cros-Aarteil S."/>
            <person name="Calhoun S."/>
            <person name="Haridas S."/>
            <person name="Kuo A."/>
            <person name="Mondo S."/>
            <person name="Pangilinan J."/>
            <person name="Riley R."/>
            <person name="LaButti K."/>
            <person name="Andreopoulos B."/>
            <person name="Lipzen A."/>
            <person name="Chen C."/>
            <person name="Yan M."/>
            <person name="Daum C."/>
            <person name="Ng V."/>
            <person name="Clum A."/>
            <person name="Steindorff A."/>
            <person name="Ohm R.A."/>
            <person name="Martin F."/>
            <person name="Silar P."/>
            <person name="Natvig D.O."/>
            <person name="Lalanne C."/>
            <person name="Gautier V."/>
            <person name="Ament-Velasquez S.L."/>
            <person name="Kruys A."/>
            <person name="Hutchinson M.I."/>
            <person name="Powell A.J."/>
            <person name="Barry K."/>
            <person name="Miller A.N."/>
            <person name="Grigoriev I.V."/>
            <person name="Debuchy R."/>
            <person name="Gladieux P."/>
            <person name="Hiltunen Thoren M."/>
            <person name="Johannesson H."/>
        </authorList>
    </citation>
    <scope>NUCLEOTIDE SEQUENCE</scope>
    <source>
        <strain evidence="5">CBS 232.78</strain>
    </source>
</reference>
<name>A0AAE0TVK6_9PEZI</name>
<dbReference type="Gene3D" id="1.25.40.20">
    <property type="entry name" value="Ankyrin repeat-containing domain"/>
    <property type="match status" value="2"/>
</dbReference>